<reference evidence="8 9" key="1">
    <citation type="submission" date="2017-08" db="EMBL/GenBank/DDBJ databases">
        <title>Fine stratification of microbial communities through a metagenomic profile of the photic zone.</title>
        <authorList>
            <person name="Haro-Moreno J.M."/>
            <person name="Lopez-Perez M."/>
            <person name="De La Torre J."/>
            <person name="Picazo A."/>
            <person name="Camacho A."/>
            <person name="Rodriguez-Valera F."/>
        </authorList>
    </citation>
    <scope>NUCLEOTIDE SEQUENCE [LARGE SCALE GENOMIC DNA]</scope>
    <source>
        <strain evidence="8">MED-G24</strain>
    </source>
</reference>
<dbReference type="Proteomes" id="UP000219327">
    <property type="component" value="Unassembled WGS sequence"/>
</dbReference>
<dbReference type="SUPFAM" id="SSF53383">
    <property type="entry name" value="PLP-dependent transferases"/>
    <property type="match status" value="1"/>
</dbReference>
<evidence type="ECO:0000256" key="1">
    <source>
        <dbReference type="ARBA" id="ARBA00001933"/>
    </source>
</evidence>
<dbReference type="InterPro" id="IPR050596">
    <property type="entry name" value="AspAT/PAT-like"/>
</dbReference>
<dbReference type="Gene3D" id="3.90.1150.10">
    <property type="entry name" value="Aspartate Aminotransferase, domain 1"/>
    <property type="match status" value="1"/>
</dbReference>
<evidence type="ECO:0000256" key="4">
    <source>
        <dbReference type="ARBA" id="ARBA00022679"/>
    </source>
</evidence>
<evidence type="ECO:0000313" key="8">
    <source>
        <dbReference type="EMBL" id="PDH37729.1"/>
    </source>
</evidence>
<dbReference type="CDD" id="cd00609">
    <property type="entry name" value="AAT_like"/>
    <property type="match status" value="1"/>
</dbReference>
<keyword evidence="4 6" id="KW-0808">Transferase</keyword>
<proteinExistence type="inferred from homology"/>
<dbReference type="PANTHER" id="PTHR46383:SF1">
    <property type="entry name" value="ASPARTATE AMINOTRANSFERASE"/>
    <property type="match status" value="1"/>
</dbReference>
<keyword evidence="5" id="KW-0663">Pyridoxal phosphate</keyword>
<dbReference type="EC" id="2.6.1.-" evidence="6"/>
<evidence type="ECO:0000256" key="6">
    <source>
        <dbReference type="RuleBase" id="RU000481"/>
    </source>
</evidence>
<evidence type="ECO:0000256" key="3">
    <source>
        <dbReference type="ARBA" id="ARBA00022576"/>
    </source>
</evidence>
<dbReference type="InterPro" id="IPR015421">
    <property type="entry name" value="PyrdxlP-dep_Trfase_major"/>
</dbReference>
<dbReference type="GO" id="GO:0030170">
    <property type="term" value="F:pyridoxal phosphate binding"/>
    <property type="evidence" value="ECO:0007669"/>
    <property type="project" value="InterPro"/>
</dbReference>
<protein>
    <recommendedName>
        <fullName evidence="6">Aminotransferase</fullName>
        <ecNumber evidence="6">2.6.1.-</ecNumber>
    </recommendedName>
</protein>
<dbReference type="Pfam" id="PF00155">
    <property type="entry name" value="Aminotran_1_2"/>
    <property type="match status" value="1"/>
</dbReference>
<dbReference type="PROSITE" id="PS00105">
    <property type="entry name" value="AA_TRANSFER_CLASS_1"/>
    <property type="match status" value="1"/>
</dbReference>
<evidence type="ECO:0000256" key="2">
    <source>
        <dbReference type="ARBA" id="ARBA00007441"/>
    </source>
</evidence>
<evidence type="ECO:0000313" key="9">
    <source>
        <dbReference type="Proteomes" id="UP000219327"/>
    </source>
</evidence>
<dbReference type="InterPro" id="IPR015424">
    <property type="entry name" value="PyrdxlP-dep_Trfase"/>
</dbReference>
<accession>A0A2A5WMM3</accession>
<name>A0A2A5WMM3_9GAMM</name>
<dbReference type="GO" id="GO:0008483">
    <property type="term" value="F:transaminase activity"/>
    <property type="evidence" value="ECO:0007669"/>
    <property type="project" value="UniProtKB-KW"/>
</dbReference>
<gene>
    <name evidence="8" type="ORF">CNE99_07830</name>
</gene>
<dbReference type="InterPro" id="IPR004838">
    <property type="entry name" value="NHTrfase_class1_PyrdxlP-BS"/>
</dbReference>
<keyword evidence="3 6" id="KW-0032">Aminotransferase</keyword>
<evidence type="ECO:0000259" key="7">
    <source>
        <dbReference type="Pfam" id="PF00155"/>
    </source>
</evidence>
<dbReference type="Gene3D" id="3.40.640.10">
    <property type="entry name" value="Type I PLP-dependent aspartate aminotransferase-like (Major domain)"/>
    <property type="match status" value="1"/>
</dbReference>
<dbReference type="EMBL" id="NTKD01000045">
    <property type="protein sequence ID" value="PDH37729.1"/>
    <property type="molecule type" value="Genomic_DNA"/>
</dbReference>
<dbReference type="InterPro" id="IPR004839">
    <property type="entry name" value="Aminotransferase_I/II_large"/>
</dbReference>
<dbReference type="AlphaFoldDB" id="A0A2A5WMM3"/>
<dbReference type="InterPro" id="IPR015422">
    <property type="entry name" value="PyrdxlP-dep_Trfase_small"/>
</dbReference>
<feature type="domain" description="Aminotransferase class I/classII large" evidence="7">
    <location>
        <begin position="44"/>
        <end position="383"/>
    </location>
</feature>
<comment type="cofactor">
    <cofactor evidence="1 6">
        <name>pyridoxal 5'-phosphate</name>
        <dbReference type="ChEBI" id="CHEBI:597326"/>
    </cofactor>
</comment>
<organism evidence="8 9">
    <name type="scientific">OM182 bacterium MED-G24</name>
    <dbReference type="NCBI Taxonomy" id="1986255"/>
    <lineage>
        <taxon>Bacteria</taxon>
        <taxon>Pseudomonadati</taxon>
        <taxon>Pseudomonadota</taxon>
        <taxon>Gammaproteobacteria</taxon>
        <taxon>OMG group</taxon>
        <taxon>OM182 clade</taxon>
    </lineage>
</organism>
<evidence type="ECO:0000256" key="5">
    <source>
        <dbReference type="ARBA" id="ARBA00022898"/>
    </source>
</evidence>
<dbReference type="PANTHER" id="PTHR46383">
    <property type="entry name" value="ASPARTATE AMINOTRANSFERASE"/>
    <property type="match status" value="1"/>
</dbReference>
<dbReference type="GO" id="GO:0006520">
    <property type="term" value="P:amino acid metabolic process"/>
    <property type="evidence" value="ECO:0007669"/>
    <property type="project" value="InterPro"/>
</dbReference>
<comment type="similarity">
    <text evidence="2 6">Belongs to the class-I pyridoxal-phosphate-dependent aminotransferase family.</text>
</comment>
<sequence>MTNVQIDHNIAGLKPSATLAMHQRANAMRARGDLISHFGFGQSPFPVPGKIAEALAANVHESAYLPTSGLPSLREAVAGFYRTQHSYDFASNNILIGPGSKDLIFHALYLIEGDLLLPTPCWVSYAPQARIHGKRVIPVETRAAEGYRARAEDIERAVISRGLEGNQKILVLSSPNNPTGVCLSKDELEDIAAVCRKYQVIVISDEIYAQINFINEPYASLAHSYPEGTIVTGGISKVFSAGGYRLGVMLIPESLSKLVPSFLAMMGETFGTVSTPVQHAAAVAYQFDESIASSVRMATQIHRFTGRYLSKRFNDMGLSCQQPEGAFYLFPDWEPVREGLLRRNIATGSELTAYIFDRASVALLPGSDFMMPDDCLAVRVASVDYNGARVMEAFPSEENMTDELTASLFPFLVSGCDRLADLIAEIS</sequence>
<comment type="caution">
    <text evidence="8">The sequence shown here is derived from an EMBL/GenBank/DDBJ whole genome shotgun (WGS) entry which is preliminary data.</text>
</comment>